<keyword evidence="4" id="KW-0732">Signal</keyword>
<evidence type="ECO:0000313" key="5">
    <source>
        <dbReference type="EMBL" id="MET3794289.1"/>
    </source>
</evidence>
<evidence type="ECO:0000256" key="4">
    <source>
        <dbReference type="SAM" id="SignalP"/>
    </source>
</evidence>
<keyword evidence="6" id="KW-1185">Reference proteome</keyword>
<dbReference type="Proteomes" id="UP001549076">
    <property type="component" value="Unassembled WGS sequence"/>
</dbReference>
<dbReference type="PROSITE" id="PS50005">
    <property type="entry name" value="TPR"/>
    <property type="match status" value="1"/>
</dbReference>
<keyword evidence="2 3" id="KW-0802">TPR repeat</keyword>
<dbReference type="InterPro" id="IPR013105">
    <property type="entry name" value="TPR_2"/>
</dbReference>
<dbReference type="InterPro" id="IPR011990">
    <property type="entry name" value="TPR-like_helical_dom_sf"/>
</dbReference>
<evidence type="ECO:0000256" key="3">
    <source>
        <dbReference type="PROSITE-ProRule" id="PRU00339"/>
    </source>
</evidence>
<reference evidence="5 6" key="1">
    <citation type="submission" date="2024-06" db="EMBL/GenBank/DDBJ databases">
        <title>Genomic Encyclopedia of Type Strains, Phase IV (KMG-IV): sequencing the most valuable type-strain genomes for metagenomic binning, comparative biology and taxonomic classification.</title>
        <authorList>
            <person name="Goeker M."/>
        </authorList>
    </citation>
    <scope>NUCLEOTIDE SEQUENCE [LARGE SCALE GENOMIC DNA]</scope>
    <source>
        <strain evidence="5 6">DSM 27865</strain>
    </source>
</reference>
<dbReference type="RefSeq" id="WP_354198910.1">
    <property type="nucleotide sequence ID" value="NZ_JBEPML010000022.1"/>
</dbReference>
<organism evidence="5 6">
    <name type="scientific">Aquamicrobium terrae</name>
    <dbReference type="NCBI Taxonomy" id="1324945"/>
    <lineage>
        <taxon>Bacteria</taxon>
        <taxon>Pseudomonadati</taxon>
        <taxon>Pseudomonadota</taxon>
        <taxon>Alphaproteobacteria</taxon>
        <taxon>Hyphomicrobiales</taxon>
        <taxon>Phyllobacteriaceae</taxon>
        <taxon>Aquamicrobium</taxon>
    </lineage>
</organism>
<evidence type="ECO:0000256" key="2">
    <source>
        <dbReference type="ARBA" id="ARBA00022803"/>
    </source>
</evidence>
<feature type="repeat" description="TPR" evidence="3">
    <location>
        <begin position="72"/>
        <end position="105"/>
    </location>
</feature>
<accession>A0ABV2N636</accession>
<feature type="chain" id="PRO_5045807521" evidence="4">
    <location>
        <begin position="32"/>
        <end position="172"/>
    </location>
</feature>
<evidence type="ECO:0000256" key="1">
    <source>
        <dbReference type="ARBA" id="ARBA00022737"/>
    </source>
</evidence>
<gene>
    <name evidence="5" type="ORF">ABID37_004529</name>
</gene>
<feature type="signal peptide" evidence="4">
    <location>
        <begin position="1"/>
        <end position="31"/>
    </location>
</feature>
<dbReference type="Gene3D" id="1.25.40.10">
    <property type="entry name" value="Tetratricopeptide repeat domain"/>
    <property type="match status" value="1"/>
</dbReference>
<comment type="caution">
    <text evidence="5">The sequence shown here is derived from an EMBL/GenBank/DDBJ whole genome shotgun (WGS) entry which is preliminary data.</text>
</comment>
<dbReference type="InterPro" id="IPR019734">
    <property type="entry name" value="TPR_rpt"/>
</dbReference>
<proteinExistence type="predicted"/>
<evidence type="ECO:0000313" key="6">
    <source>
        <dbReference type="Proteomes" id="UP001549076"/>
    </source>
</evidence>
<dbReference type="SMART" id="SM00028">
    <property type="entry name" value="TPR"/>
    <property type="match status" value="1"/>
</dbReference>
<dbReference type="SUPFAM" id="SSF48452">
    <property type="entry name" value="TPR-like"/>
    <property type="match status" value="1"/>
</dbReference>
<name>A0ABV2N636_9HYPH</name>
<keyword evidence="1" id="KW-0677">Repeat</keyword>
<protein>
    <submittedName>
        <fullName evidence="5">Tetratricopeptide (TPR) repeat protein</fullName>
    </submittedName>
</protein>
<sequence length="172" mass="18931">MTKPFTVRVSARWRAVAAALILLALPGTAHGADTPTSTDLPDLTGVRSKIYAERYSEAVEELTALTTTVQHADLYNLLAFSLRNLERYDEAAKWYREALYYDPDHKGALEYQGELFLKLGQTERAKVNAQKLNFLCPDGCDELNALNLAIAEAEGTLGELPSGDSPRSALSR</sequence>
<dbReference type="Pfam" id="PF07719">
    <property type="entry name" value="TPR_2"/>
    <property type="match status" value="1"/>
</dbReference>
<dbReference type="EMBL" id="JBEPML010000022">
    <property type="protein sequence ID" value="MET3794289.1"/>
    <property type="molecule type" value="Genomic_DNA"/>
</dbReference>